<evidence type="ECO:0000313" key="3">
    <source>
        <dbReference type="Proteomes" id="UP001630127"/>
    </source>
</evidence>
<feature type="compositionally biased region" description="Polar residues" evidence="1">
    <location>
        <begin position="20"/>
        <end position="35"/>
    </location>
</feature>
<dbReference type="PANTHER" id="PTHR37187:SF7">
    <property type="entry name" value="EXPRESSED PROTEIN"/>
    <property type="match status" value="1"/>
</dbReference>
<feature type="compositionally biased region" description="Basic and acidic residues" evidence="1">
    <location>
        <begin position="36"/>
        <end position="49"/>
    </location>
</feature>
<organism evidence="2 3">
    <name type="scientific">Cinchona calisaya</name>
    <dbReference type="NCBI Taxonomy" id="153742"/>
    <lineage>
        <taxon>Eukaryota</taxon>
        <taxon>Viridiplantae</taxon>
        <taxon>Streptophyta</taxon>
        <taxon>Embryophyta</taxon>
        <taxon>Tracheophyta</taxon>
        <taxon>Spermatophyta</taxon>
        <taxon>Magnoliopsida</taxon>
        <taxon>eudicotyledons</taxon>
        <taxon>Gunneridae</taxon>
        <taxon>Pentapetalae</taxon>
        <taxon>asterids</taxon>
        <taxon>lamiids</taxon>
        <taxon>Gentianales</taxon>
        <taxon>Rubiaceae</taxon>
        <taxon>Cinchonoideae</taxon>
        <taxon>Cinchoneae</taxon>
        <taxon>Cinchona</taxon>
    </lineage>
</organism>
<evidence type="ECO:0000256" key="1">
    <source>
        <dbReference type="SAM" id="MobiDB-lite"/>
    </source>
</evidence>
<keyword evidence="3" id="KW-1185">Reference proteome</keyword>
<sequence length="407" mass="44240">MPSGSKKRKAAKKKKEQDSSSHNQNHIQQPESAVSHTHENDDLKHHDDKESEGEEVSSPALQDHPTHQHEFADGEKEDVEKVKESSFVQLSNEESKSIEEFKDNVGAVEEAVVDESVVQIEKEPKLASELIGKNIIEEHVEARKDSGGGVVSQSVDEESPVEIGRELKVFEKLDVSVEHDDPRKESTSDAVLPESHNDEYHVIDKTNVVVDYSLFGSSAEAVNSFSEGLTQVPNPVPVGEVYASIVVSGSDTVEDKVGLAIEKFNIDSSSQGNSLSTSNAVVPGLEENEQKDAVVLNQLDRSLTPVVDLGLENKSDEAMAVASDASRASDVKNALTKETQEKFLLPYNVSKNEDCENASNGSDCIKYSEVHESSDTRPLVASATGPVQRTSWISCCGLFEVLAGSSR</sequence>
<feature type="compositionally biased region" description="Basic and acidic residues" evidence="1">
    <location>
        <begin position="64"/>
        <end position="84"/>
    </location>
</feature>
<name>A0ABD2ZLC0_9GENT</name>
<gene>
    <name evidence="2" type="ORF">ACH5RR_018242</name>
</gene>
<dbReference type="AlphaFoldDB" id="A0ABD2ZLC0"/>
<feature type="compositionally biased region" description="Basic residues" evidence="1">
    <location>
        <begin position="1"/>
        <end position="14"/>
    </location>
</feature>
<protein>
    <submittedName>
        <fullName evidence="2">Uncharacterized protein</fullName>
    </submittedName>
</protein>
<comment type="caution">
    <text evidence="2">The sequence shown here is derived from an EMBL/GenBank/DDBJ whole genome shotgun (WGS) entry which is preliminary data.</text>
</comment>
<dbReference type="PANTHER" id="PTHR37187">
    <property type="entry name" value="EXPRESSED PROTEIN"/>
    <property type="match status" value="1"/>
</dbReference>
<feature type="region of interest" description="Disordered" evidence="1">
    <location>
        <begin position="1"/>
        <end position="97"/>
    </location>
</feature>
<dbReference type="Proteomes" id="UP001630127">
    <property type="component" value="Unassembled WGS sequence"/>
</dbReference>
<reference evidence="2 3" key="1">
    <citation type="submission" date="2024-11" db="EMBL/GenBank/DDBJ databases">
        <title>A near-complete genome assembly of Cinchona calisaya.</title>
        <authorList>
            <person name="Lian D.C."/>
            <person name="Zhao X.W."/>
            <person name="Wei L."/>
        </authorList>
    </citation>
    <scope>NUCLEOTIDE SEQUENCE [LARGE SCALE GENOMIC DNA]</scope>
    <source>
        <tissue evidence="2">Nenye</tissue>
    </source>
</reference>
<dbReference type="EMBL" id="JBJUIK010000008">
    <property type="protein sequence ID" value="KAL3520093.1"/>
    <property type="molecule type" value="Genomic_DNA"/>
</dbReference>
<evidence type="ECO:0000313" key="2">
    <source>
        <dbReference type="EMBL" id="KAL3520093.1"/>
    </source>
</evidence>
<accession>A0ABD2ZLC0</accession>
<proteinExistence type="predicted"/>